<keyword evidence="3" id="KW-1185">Reference proteome</keyword>
<keyword evidence="2" id="KW-0808">Transferase</keyword>
<dbReference type="STRING" id="1141098.A0A1Y2DVH5"/>
<dbReference type="InterPro" id="IPR013216">
    <property type="entry name" value="Methyltransf_11"/>
</dbReference>
<dbReference type="InterPro" id="IPR029063">
    <property type="entry name" value="SAM-dependent_MTases_sf"/>
</dbReference>
<dbReference type="GO" id="GO:0032259">
    <property type="term" value="P:methylation"/>
    <property type="evidence" value="ECO:0007669"/>
    <property type="project" value="UniProtKB-KW"/>
</dbReference>
<evidence type="ECO:0000313" key="3">
    <source>
        <dbReference type="Proteomes" id="UP000193689"/>
    </source>
</evidence>
<keyword evidence="2" id="KW-0489">Methyltransferase</keyword>
<feature type="domain" description="Methyltransferase type 11" evidence="1">
    <location>
        <begin position="47"/>
        <end position="149"/>
    </location>
</feature>
<dbReference type="Pfam" id="PF08241">
    <property type="entry name" value="Methyltransf_11"/>
    <property type="match status" value="1"/>
</dbReference>
<dbReference type="SUPFAM" id="SSF53335">
    <property type="entry name" value="S-adenosyl-L-methionine-dependent methyltransferases"/>
    <property type="match status" value="1"/>
</dbReference>
<dbReference type="EMBL" id="MCFJ01000008">
    <property type="protein sequence ID" value="ORY63281.1"/>
    <property type="molecule type" value="Genomic_DNA"/>
</dbReference>
<dbReference type="InParanoid" id="A0A1Y2DVH5"/>
<evidence type="ECO:0000313" key="2">
    <source>
        <dbReference type="EMBL" id="ORY63281.1"/>
    </source>
</evidence>
<accession>A0A1Y2DVH5</accession>
<gene>
    <name evidence="2" type="ORF">BCR38DRAFT_486030</name>
</gene>
<dbReference type="OrthoDB" id="10027013at2759"/>
<dbReference type="Gene3D" id="3.40.50.150">
    <property type="entry name" value="Vaccinia Virus protein VP39"/>
    <property type="match status" value="1"/>
</dbReference>
<comment type="caution">
    <text evidence="2">The sequence shown here is derived from an EMBL/GenBank/DDBJ whole genome shotgun (WGS) entry which is preliminary data.</text>
</comment>
<dbReference type="GO" id="GO:0008757">
    <property type="term" value="F:S-adenosylmethionine-dependent methyltransferase activity"/>
    <property type="evidence" value="ECO:0007669"/>
    <property type="project" value="InterPro"/>
</dbReference>
<organism evidence="2 3">
    <name type="scientific">Pseudomassariella vexata</name>
    <dbReference type="NCBI Taxonomy" id="1141098"/>
    <lineage>
        <taxon>Eukaryota</taxon>
        <taxon>Fungi</taxon>
        <taxon>Dikarya</taxon>
        <taxon>Ascomycota</taxon>
        <taxon>Pezizomycotina</taxon>
        <taxon>Sordariomycetes</taxon>
        <taxon>Xylariomycetidae</taxon>
        <taxon>Amphisphaeriales</taxon>
        <taxon>Pseudomassariaceae</taxon>
        <taxon>Pseudomassariella</taxon>
    </lineage>
</organism>
<dbReference type="AlphaFoldDB" id="A0A1Y2DVH5"/>
<dbReference type="GeneID" id="63780192"/>
<dbReference type="Proteomes" id="UP000193689">
    <property type="component" value="Unassembled WGS sequence"/>
</dbReference>
<sequence>MSETTFRSFTNEQGANYAQNRKSYSYKLFELLIKHHISTGGQLDTVLDVGCGPGIATHDVASHFEHVIGLDPSEGMIATARSLGGSSKSSEPIRFELSTAEELGSNLDQPIAAGSVDLITAATAAHWFDMSKFWSRAAQVLRPGGTVAIWTSRFNFVHPSMPNRDAVQALADEFHDKYIRPYAQPGSMLSQNLYVDLPLPWTLDEPVAGFDQETFYRREWTGEYDSDRFFADQAAVDLDTMEKMYSTASSVVRWREAHSDAAGTERDVLRIFRRSLEKLLHEAGVEHGKEWVRGSVGGVLLMVKKKA</sequence>
<proteinExistence type="predicted"/>
<protein>
    <submittedName>
        <fullName evidence="2">S-adenosyl-L-methionine-dependent methyltransferase</fullName>
    </submittedName>
</protein>
<dbReference type="InterPro" id="IPR051052">
    <property type="entry name" value="Diverse_substrate_MTase"/>
</dbReference>
<dbReference type="PANTHER" id="PTHR44942:SF10">
    <property type="entry name" value="METHYLTRANSFERASE TYPE 11 DOMAIN-CONTAINING PROTEIN"/>
    <property type="match status" value="1"/>
</dbReference>
<dbReference type="CDD" id="cd02440">
    <property type="entry name" value="AdoMet_MTases"/>
    <property type="match status" value="1"/>
</dbReference>
<dbReference type="RefSeq" id="XP_040714938.1">
    <property type="nucleotide sequence ID" value="XM_040863980.1"/>
</dbReference>
<evidence type="ECO:0000259" key="1">
    <source>
        <dbReference type="Pfam" id="PF08241"/>
    </source>
</evidence>
<dbReference type="PANTHER" id="PTHR44942">
    <property type="entry name" value="METHYLTRANSF_11 DOMAIN-CONTAINING PROTEIN"/>
    <property type="match status" value="1"/>
</dbReference>
<reference evidence="2 3" key="1">
    <citation type="submission" date="2016-07" db="EMBL/GenBank/DDBJ databases">
        <title>Pervasive Adenine N6-methylation of Active Genes in Fungi.</title>
        <authorList>
            <consortium name="DOE Joint Genome Institute"/>
            <person name="Mondo S.J."/>
            <person name="Dannebaum R.O."/>
            <person name="Kuo R.C."/>
            <person name="Labutti K."/>
            <person name="Haridas S."/>
            <person name="Kuo A."/>
            <person name="Salamov A."/>
            <person name="Ahrendt S.R."/>
            <person name="Lipzen A."/>
            <person name="Sullivan W."/>
            <person name="Andreopoulos W.B."/>
            <person name="Clum A."/>
            <person name="Lindquist E."/>
            <person name="Daum C."/>
            <person name="Ramamoorthy G.K."/>
            <person name="Gryganskyi A."/>
            <person name="Culley D."/>
            <person name="Magnuson J.K."/>
            <person name="James T.Y."/>
            <person name="O'Malley M.A."/>
            <person name="Stajich J.E."/>
            <person name="Spatafora J.W."/>
            <person name="Visel A."/>
            <person name="Grigoriev I.V."/>
        </authorList>
    </citation>
    <scope>NUCLEOTIDE SEQUENCE [LARGE SCALE GENOMIC DNA]</scope>
    <source>
        <strain evidence="2 3">CBS 129021</strain>
    </source>
</reference>
<name>A0A1Y2DVH5_9PEZI</name>